<dbReference type="Gene3D" id="1.25.40.730">
    <property type="match status" value="1"/>
</dbReference>
<proteinExistence type="predicted"/>
<accession>A0A6A0A3P0</accession>
<name>A0A6A0A3P0_HAELA</name>
<gene>
    <name evidence="1" type="ORF">HaLaN_25107</name>
</gene>
<reference evidence="1 2" key="1">
    <citation type="submission" date="2020-02" db="EMBL/GenBank/DDBJ databases">
        <title>Draft genome sequence of Haematococcus lacustris strain NIES-144.</title>
        <authorList>
            <person name="Morimoto D."/>
            <person name="Nakagawa S."/>
            <person name="Yoshida T."/>
            <person name="Sawayama S."/>
        </authorList>
    </citation>
    <scope>NUCLEOTIDE SEQUENCE [LARGE SCALE GENOMIC DNA]</scope>
    <source>
        <strain evidence="1 2">NIES-144</strain>
    </source>
</reference>
<dbReference type="Proteomes" id="UP000485058">
    <property type="component" value="Unassembled WGS sequence"/>
</dbReference>
<organism evidence="1 2">
    <name type="scientific">Haematococcus lacustris</name>
    <name type="common">Green alga</name>
    <name type="synonym">Haematococcus pluvialis</name>
    <dbReference type="NCBI Taxonomy" id="44745"/>
    <lineage>
        <taxon>Eukaryota</taxon>
        <taxon>Viridiplantae</taxon>
        <taxon>Chlorophyta</taxon>
        <taxon>core chlorophytes</taxon>
        <taxon>Chlorophyceae</taxon>
        <taxon>CS clade</taxon>
        <taxon>Chlamydomonadales</taxon>
        <taxon>Haematococcaceae</taxon>
        <taxon>Haematococcus</taxon>
    </lineage>
</organism>
<evidence type="ECO:0000313" key="2">
    <source>
        <dbReference type="Proteomes" id="UP000485058"/>
    </source>
</evidence>
<sequence>VAQGSGACQGGFLVQRCHGDYSRLRRQPTGGGVAAPEAVLELSWRNGLLEFAFPYMIQAVKEYTGKVDMLMLERKEQTANQEAAAKEQAAHEAQRNAYQTLMPLALPAPGMGGDQAYHSQAAAFGMPPDYGRPPF</sequence>
<protein>
    <submittedName>
        <fullName evidence="1">Clathrin heavy chain</fullName>
    </submittedName>
</protein>
<keyword evidence="2" id="KW-1185">Reference proteome</keyword>
<dbReference type="AlphaFoldDB" id="A0A6A0A3P0"/>
<dbReference type="EMBL" id="BLLF01003272">
    <property type="protein sequence ID" value="GFH26884.1"/>
    <property type="molecule type" value="Genomic_DNA"/>
</dbReference>
<feature type="non-terminal residue" evidence="1">
    <location>
        <position position="1"/>
    </location>
</feature>
<evidence type="ECO:0000313" key="1">
    <source>
        <dbReference type="EMBL" id="GFH26884.1"/>
    </source>
</evidence>
<comment type="caution">
    <text evidence="1">The sequence shown here is derived from an EMBL/GenBank/DDBJ whole genome shotgun (WGS) entry which is preliminary data.</text>
</comment>